<evidence type="ECO:0000313" key="3">
    <source>
        <dbReference type="EMBL" id="MET3611991.1"/>
    </source>
</evidence>
<sequence>MTQHADKVYSLARKSSQAASSPVAASWLRCMNVHKLSPDQKLSPARLTDQEFRDASERSQVMVEEARDELDRLFMMAGRSGHALLLTDGNGVVLDRRGTAGDEKDFRGVGLWSGTVWSEASVGTNGIGTALADQRAATVSRDQHFLSSNTGLSCTAAPIRDHTARISGVLDFSTCRDDANELTMTMLSHAVRDAALRIEGNLFRRAFPMARIVMVGSGYGALLAVDRDDIVLGATRGARQALGLDESRLAAGIPAADLLNEGEPTRSADLLEAERAALRRAISRNNGNMSRTAEALGISRATLHRKVKRLSIS</sequence>
<dbReference type="InterPro" id="IPR002197">
    <property type="entry name" value="HTH_Fis"/>
</dbReference>
<proteinExistence type="predicted"/>
<evidence type="ECO:0000259" key="2">
    <source>
        <dbReference type="Pfam" id="PF02954"/>
    </source>
</evidence>
<dbReference type="Pfam" id="PF02954">
    <property type="entry name" value="HTH_8"/>
    <property type="match status" value="1"/>
</dbReference>
<dbReference type="Pfam" id="PF01590">
    <property type="entry name" value="GAF"/>
    <property type="match status" value="1"/>
</dbReference>
<reference evidence="3 4" key="1">
    <citation type="submission" date="2024-06" db="EMBL/GenBank/DDBJ databases">
        <title>Genomic Encyclopedia of Type Strains, Phase IV (KMG-IV): sequencing the most valuable type-strain genomes for metagenomic binning, comparative biology and taxonomic classification.</title>
        <authorList>
            <person name="Goeker M."/>
        </authorList>
    </citation>
    <scope>NUCLEOTIDE SEQUENCE [LARGE SCALE GENOMIC DNA]</scope>
    <source>
        <strain evidence="3 4">DSM 29780</strain>
    </source>
</reference>
<dbReference type="EMBL" id="JBEPMB010000001">
    <property type="protein sequence ID" value="MET3611991.1"/>
    <property type="molecule type" value="Genomic_DNA"/>
</dbReference>
<dbReference type="SUPFAM" id="SSF55781">
    <property type="entry name" value="GAF domain-like"/>
    <property type="match status" value="1"/>
</dbReference>
<dbReference type="SUPFAM" id="SSF46689">
    <property type="entry name" value="Homeodomain-like"/>
    <property type="match status" value="1"/>
</dbReference>
<dbReference type="RefSeq" id="WP_354554567.1">
    <property type="nucleotide sequence ID" value="NZ_JBEPMB010000001.1"/>
</dbReference>
<keyword evidence="4" id="KW-1185">Reference proteome</keyword>
<dbReference type="Proteomes" id="UP001549047">
    <property type="component" value="Unassembled WGS sequence"/>
</dbReference>
<dbReference type="InterPro" id="IPR003018">
    <property type="entry name" value="GAF"/>
</dbReference>
<organism evidence="3 4">
    <name type="scientific">Rhizobium aquaticum</name>
    <dbReference type="NCBI Taxonomy" id="1549636"/>
    <lineage>
        <taxon>Bacteria</taxon>
        <taxon>Pseudomonadati</taxon>
        <taxon>Pseudomonadota</taxon>
        <taxon>Alphaproteobacteria</taxon>
        <taxon>Hyphomicrobiales</taxon>
        <taxon>Rhizobiaceae</taxon>
        <taxon>Rhizobium/Agrobacterium group</taxon>
        <taxon>Rhizobium</taxon>
    </lineage>
</organism>
<dbReference type="InterPro" id="IPR029016">
    <property type="entry name" value="GAF-like_dom_sf"/>
</dbReference>
<dbReference type="Gene3D" id="1.10.10.60">
    <property type="entry name" value="Homeodomain-like"/>
    <property type="match status" value="1"/>
</dbReference>
<name>A0ABV2IU30_9HYPH</name>
<evidence type="ECO:0000259" key="1">
    <source>
        <dbReference type="Pfam" id="PF01590"/>
    </source>
</evidence>
<comment type="caution">
    <text evidence="3">The sequence shown here is derived from an EMBL/GenBank/DDBJ whole genome shotgun (WGS) entry which is preliminary data.</text>
</comment>
<dbReference type="Gene3D" id="3.30.450.40">
    <property type="match status" value="1"/>
</dbReference>
<accession>A0ABV2IU30</accession>
<gene>
    <name evidence="3" type="ORF">ABID16_000296</name>
</gene>
<dbReference type="InterPro" id="IPR009057">
    <property type="entry name" value="Homeodomain-like_sf"/>
</dbReference>
<protein>
    <submittedName>
        <fullName evidence="3">Transcriptional regulator of acetoin/glycerol metabolism</fullName>
    </submittedName>
</protein>
<feature type="domain" description="DNA binding HTH" evidence="2">
    <location>
        <begin position="272"/>
        <end position="310"/>
    </location>
</feature>
<feature type="domain" description="GAF" evidence="1">
    <location>
        <begin position="84"/>
        <end position="198"/>
    </location>
</feature>
<evidence type="ECO:0000313" key="4">
    <source>
        <dbReference type="Proteomes" id="UP001549047"/>
    </source>
</evidence>
<dbReference type="PRINTS" id="PR01590">
    <property type="entry name" value="HTHFIS"/>
</dbReference>